<feature type="compositionally biased region" description="Basic and acidic residues" evidence="1">
    <location>
        <begin position="15"/>
        <end position="26"/>
    </location>
</feature>
<evidence type="ECO:0000313" key="2">
    <source>
        <dbReference type="EMBL" id="ONK58740.1"/>
    </source>
</evidence>
<feature type="region of interest" description="Disordered" evidence="1">
    <location>
        <begin position="84"/>
        <end position="118"/>
    </location>
</feature>
<name>A0A5P1E840_ASPOF</name>
<dbReference type="AlphaFoldDB" id="A0A5P1E840"/>
<gene>
    <name evidence="2" type="ORF">A4U43_C09F16170</name>
</gene>
<dbReference type="EMBL" id="CM007389">
    <property type="protein sequence ID" value="ONK58740.1"/>
    <property type="molecule type" value="Genomic_DNA"/>
</dbReference>
<reference evidence="3" key="1">
    <citation type="journal article" date="2017" name="Nat. Commun.">
        <title>The asparagus genome sheds light on the origin and evolution of a young Y chromosome.</title>
        <authorList>
            <person name="Harkess A."/>
            <person name="Zhou J."/>
            <person name="Xu C."/>
            <person name="Bowers J.E."/>
            <person name="Van der Hulst R."/>
            <person name="Ayyampalayam S."/>
            <person name="Mercati F."/>
            <person name="Riccardi P."/>
            <person name="McKain M.R."/>
            <person name="Kakrana A."/>
            <person name="Tang H."/>
            <person name="Ray J."/>
            <person name="Groenendijk J."/>
            <person name="Arikit S."/>
            <person name="Mathioni S.M."/>
            <person name="Nakano M."/>
            <person name="Shan H."/>
            <person name="Telgmann-Rauber A."/>
            <person name="Kanno A."/>
            <person name="Yue Z."/>
            <person name="Chen H."/>
            <person name="Li W."/>
            <person name="Chen Y."/>
            <person name="Xu X."/>
            <person name="Zhang Y."/>
            <person name="Luo S."/>
            <person name="Chen H."/>
            <person name="Gao J."/>
            <person name="Mao Z."/>
            <person name="Pires J.C."/>
            <person name="Luo M."/>
            <person name="Kudrna D."/>
            <person name="Wing R.A."/>
            <person name="Meyers B.C."/>
            <person name="Yi K."/>
            <person name="Kong H."/>
            <person name="Lavrijsen P."/>
            <person name="Sunseri F."/>
            <person name="Falavigna A."/>
            <person name="Ye Y."/>
            <person name="Leebens-Mack J.H."/>
            <person name="Chen G."/>
        </authorList>
    </citation>
    <scope>NUCLEOTIDE SEQUENCE [LARGE SCALE GENOMIC DNA]</scope>
    <source>
        <strain evidence="3">cv. DH0086</strain>
    </source>
</reference>
<feature type="compositionally biased region" description="Polar residues" evidence="1">
    <location>
        <begin position="1"/>
        <end position="13"/>
    </location>
</feature>
<organism evidence="2 3">
    <name type="scientific">Asparagus officinalis</name>
    <name type="common">Garden asparagus</name>
    <dbReference type="NCBI Taxonomy" id="4686"/>
    <lineage>
        <taxon>Eukaryota</taxon>
        <taxon>Viridiplantae</taxon>
        <taxon>Streptophyta</taxon>
        <taxon>Embryophyta</taxon>
        <taxon>Tracheophyta</taxon>
        <taxon>Spermatophyta</taxon>
        <taxon>Magnoliopsida</taxon>
        <taxon>Liliopsida</taxon>
        <taxon>Asparagales</taxon>
        <taxon>Asparagaceae</taxon>
        <taxon>Asparagoideae</taxon>
        <taxon>Asparagus</taxon>
    </lineage>
</organism>
<keyword evidence="3" id="KW-1185">Reference proteome</keyword>
<evidence type="ECO:0000256" key="1">
    <source>
        <dbReference type="SAM" id="MobiDB-lite"/>
    </source>
</evidence>
<proteinExistence type="predicted"/>
<feature type="region of interest" description="Disordered" evidence="1">
    <location>
        <begin position="1"/>
        <end position="27"/>
    </location>
</feature>
<accession>A0A5P1E840</accession>
<dbReference type="Gramene" id="ONK58740">
    <property type="protein sequence ID" value="ONK58740"/>
    <property type="gene ID" value="A4U43_C09F16170"/>
</dbReference>
<protein>
    <submittedName>
        <fullName evidence="2">Uncharacterized protein</fullName>
    </submittedName>
</protein>
<dbReference type="Proteomes" id="UP000243459">
    <property type="component" value="Chromosome 9"/>
</dbReference>
<evidence type="ECO:0000313" key="3">
    <source>
        <dbReference type="Proteomes" id="UP000243459"/>
    </source>
</evidence>
<sequence>MSRHSGSAYQNAIQDEEKSSPSEVDKGIQAIASEGYDTGKDSAFEPLSLRGREIGQRDMTEMSRTMYSWSIKKIDKVRVSRAAKEAKHHEKRMKGKKNKEQKEAVNELEQSIILVKAG</sequence>